<gene>
    <name evidence="1" type="ORF">EI97DRAFT_429932</name>
</gene>
<evidence type="ECO:0000313" key="1">
    <source>
        <dbReference type="EMBL" id="KAF2280172.1"/>
    </source>
</evidence>
<reference evidence="1" key="1">
    <citation type="journal article" date="2020" name="Stud. Mycol.">
        <title>101 Dothideomycetes genomes: a test case for predicting lifestyles and emergence of pathogens.</title>
        <authorList>
            <person name="Haridas S."/>
            <person name="Albert R."/>
            <person name="Binder M."/>
            <person name="Bloem J."/>
            <person name="Labutti K."/>
            <person name="Salamov A."/>
            <person name="Andreopoulos B."/>
            <person name="Baker S."/>
            <person name="Barry K."/>
            <person name="Bills G."/>
            <person name="Bluhm B."/>
            <person name="Cannon C."/>
            <person name="Castanera R."/>
            <person name="Culley D."/>
            <person name="Daum C."/>
            <person name="Ezra D."/>
            <person name="Gonzalez J."/>
            <person name="Henrissat B."/>
            <person name="Kuo A."/>
            <person name="Liang C."/>
            <person name="Lipzen A."/>
            <person name="Lutzoni F."/>
            <person name="Magnuson J."/>
            <person name="Mondo S."/>
            <person name="Nolan M."/>
            <person name="Ohm R."/>
            <person name="Pangilinan J."/>
            <person name="Park H.-J."/>
            <person name="Ramirez L."/>
            <person name="Alfaro M."/>
            <person name="Sun H."/>
            <person name="Tritt A."/>
            <person name="Yoshinaga Y."/>
            <person name="Zwiers L.-H."/>
            <person name="Turgeon B."/>
            <person name="Goodwin S."/>
            <person name="Spatafora J."/>
            <person name="Crous P."/>
            <person name="Grigoriev I."/>
        </authorList>
    </citation>
    <scope>NUCLEOTIDE SEQUENCE</scope>
    <source>
        <strain evidence="1">CBS 379.55</strain>
    </source>
</reference>
<accession>A0A6A6JUC0</accession>
<dbReference type="AlphaFoldDB" id="A0A6A6JUC0"/>
<evidence type="ECO:0000313" key="2">
    <source>
        <dbReference type="Proteomes" id="UP000800097"/>
    </source>
</evidence>
<sequence>MTLQLSEQKDRSCDLVREEQPCSNLRWLRQEQSDTRRCSDESIRGRRAGMSSVPERTIVCKQADPGTIILDSTSQHRLTASEKTSKHTVTVHISDFASAFLQRLGASRPYLGVGGEAAVRRSASSRKEGVSGECQRLARGEPVYGDALCDA</sequence>
<dbReference type="Proteomes" id="UP000800097">
    <property type="component" value="Unassembled WGS sequence"/>
</dbReference>
<name>A0A6A6JUC0_WESOR</name>
<dbReference type="EMBL" id="ML986485">
    <property type="protein sequence ID" value="KAF2280172.1"/>
    <property type="molecule type" value="Genomic_DNA"/>
</dbReference>
<keyword evidence="2" id="KW-1185">Reference proteome</keyword>
<organism evidence="1 2">
    <name type="scientific">Westerdykella ornata</name>
    <dbReference type="NCBI Taxonomy" id="318751"/>
    <lineage>
        <taxon>Eukaryota</taxon>
        <taxon>Fungi</taxon>
        <taxon>Dikarya</taxon>
        <taxon>Ascomycota</taxon>
        <taxon>Pezizomycotina</taxon>
        <taxon>Dothideomycetes</taxon>
        <taxon>Pleosporomycetidae</taxon>
        <taxon>Pleosporales</taxon>
        <taxon>Sporormiaceae</taxon>
        <taxon>Westerdykella</taxon>
    </lineage>
</organism>
<dbReference type="GeneID" id="54550732"/>
<proteinExistence type="predicted"/>
<dbReference type="RefSeq" id="XP_033657710.1">
    <property type="nucleotide sequence ID" value="XM_033797557.1"/>
</dbReference>
<protein>
    <submittedName>
        <fullName evidence="1">Uncharacterized protein</fullName>
    </submittedName>
</protein>